<dbReference type="OrthoDB" id="424823at2759"/>
<keyword evidence="2" id="KW-0547">Nucleotide-binding</keyword>
<dbReference type="GO" id="GO:0005524">
    <property type="term" value="F:ATP binding"/>
    <property type="evidence" value="ECO:0007669"/>
    <property type="project" value="InterPro"/>
</dbReference>
<dbReference type="Gene3D" id="3.40.50.300">
    <property type="entry name" value="P-loop containing nucleotide triphosphate hydrolases"/>
    <property type="match status" value="3"/>
</dbReference>
<reference evidence="7" key="1">
    <citation type="submission" date="2025-08" db="UniProtKB">
        <authorList>
            <consortium name="RefSeq"/>
        </authorList>
    </citation>
    <scope>IDENTIFICATION</scope>
    <source>
        <tissue evidence="7">Silk gland</tissue>
    </source>
</reference>
<dbReference type="Proteomes" id="UP000504629">
    <property type="component" value="Unplaced"/>
</dbReference>
<evidence type="ECO:0000313" key="6">
    <source>
        <dbReference type="Proteomes" id="UP000504629"/>
    </source>
</evidence>
<evidence type="ECO:0000259" key="5">
    <source>
        <dbReference type="PROSITE" id="PS50862"/>
    </source>
</evidence>
<gene>
    <name evidence="7" type="primary">LOC114243236</name>
</gene>
<keyword evidence="1" id="KW-0808">Transferase</keyword>
<dbReference type="GO" id="GO:0006139">
    <property type="term" value="P:nucleobase-containing compound metabolic process"/>
    <property type="evidence" value="ECO:0007669"/>
    <property type="project" value="InterPro"/>
</dbReference>
<evidence type="ECO:0000256" key="4">
    <source>
        <dbReference type="SAM" id="Coils"/>
    </source>
</evidence>
<dbReference type="PANTHER" id="PTHR23359">
    <property type="entry name" value="NUCLEOTIDE KINASE"/>
    <property type="match status" value="1"/>
</dbReference>
<organism evidence="6 7">
    <name type="scientific">Bombyx mandarina</name>
    <name type="common">Wild silk moth</name>
    <name type="synonym">Wild silkworm</name>
    <dbReference type="NCBI Taxonomy" id="7092"/>
    <lineage>
        <taxon>Eukaryota</taxon>
        <taxon>Metazoa</taxon>
        <taxon>Ecdysozoa</taxon>
        <taxon>Arthropoda</taxon>
        <taxon>Hexapoda</taxon>
        <taxon>Insecta</taxon>
        <taxon>Pterygota</taxon>
        <taxon>Neoptera</taxon>
        <taxon>Endopterygota</taxon>
        <taxon>Lepidoptera</taxon>
        <taxon>Glossata</taxon>
        <taxon>Ditrysia</taxon>
        <taxon>Bombycoidea</taxon>
        <taxon>Bombycidae</taxon>
        <taxon>Bombycinae</taxon>
        <taxon>Bombyx</taxon>
    </lineage>
</organism>
<dbReference type="PROSITE" id="PS50862">
    <property type="entry name" value="AA_TRNA_LIGASE_II"/>
    <property type="match status" value="1"/>
</dbReference>
<dbReference type="InterPro" id="IPR000850">
    <property type="entry name" value="Adenylat/UMP-CMP_kin"/>
</dbReference>
<dbReference type="Pfam" id="PF00406">
    <property type="entry name" value="ADK"/>
    <property type="match status" value="2"/>
</dbReference>
<evidence type="ECO:0000256" key="3">
    <source>
        <dbReference type="ARBA" id="ARBA00022777"/>
    </source>
</evidence>
<keyword evidence="4" id="KW-0175">Coiled coil</keyword>
<dbReference type="InterPro" id="IPR027417">
    <property type="entry name" value="P-loop_NTPase"/>
</dbReference>
<dbReference type="KEGG" id="bman:114243236"/>
<protein>
    <submittedName>
        <fullName evidence="7">Adenylate kinase 9-like</fullName>
    </submittedName>
</protein>
<dbReference type="InterPro" id="IPR006195">
    <property type="entry name" value="aa-tRNA-synth_II"/>
</dbReference>
<dbReference type="GO" id="GO:0019205">
    <property type="term" value="F:nucleobase-containing compound kinase activity"/>
    <property type="evidence" value="ECO:0007669"/>
    <property type="project" value="InterPro"/>
</dbReference>
<keyword evidence="3" id="KW-0418">Kinase</keyword>
<name>A0A6J2JMC3_BOMMA</name>
<dbReference type="GeneID" id="114243236"/>
<evidence type="ECO:0000313" key="7">
    <source>
        <dbReference type="RefSeq" id="XP_028030448.1"/>
    </source>
</evidence>
<dbReference type="SUPFAM" id="SSF52540">
    <property type="entry name" value="P-loop containing nucleoside triphosphate hydrolases"/>
    <property type="match status" value="3"/>
</dbReference>
<accession>A0A6J2JMC3</accession>
<sequence length="1958" mass="226204">MSINIKENNSKYDVLDSNGVKDIKIEKNATYRGPIDIIYKLARPIEFKHGVPLGATTVGINNTDAPLPRETKYYTAWNDLDAQEIYLNTKPTCYLIVGKPGSGAYSLGEALAKRLKCIHLSPLTILRDELEQQGPTGICLDFNMRHNMKCIFNILLLILKKKLESPVVQHRGYILTGFPLISNKTDSRLVITSQHGEEALNTSSEICNFLVNNIKRKEKKGSIVQKTNTSSFIEMEEEELTETLEEEHEHEEAIEEQEELPKEFPKSMLEFCSNIVFNQKTHICDNESTFLKQFEEIFNLDLSPDVIINITSPDCDLITKKSSKYFNYLNSQIVMEPFNNNPVSESRWPSKYTVKDFINPFDSHIFNPKYMCRQPYNFKLHSTQQMCNYKNTIKSAIDKKLEEYGYNAIKLDSRMSLHEMIHNAMERLILIPNNSVLIPEPLYLDEPSDNIEDFTKSIEQLNIINSCGVNFHRYMSPWNFRCPVELRKRKSMKGNSKFAVTFFKHVYCLSSFDAMLQFCKNPRPYLKLEYLEPTCRIIIVGTKSSGKSMIAQCLSWIFNTPIICYKTFLEQQKSKKYFDFSKSILSSISAKIEDDRFSQWQSAEIERYQKIEMWYDTTASIIQEYLWLQSNMEPRQNETISLNQTEQRTNAIVSVENTDLTDNIKRLEYLQSELSFLPFENDEEQLKRALDDKQFLCQFIPAELKISARKPEMPMIGDEDVSKAVAEFIVANDLQNEVEPTNEELINEIINITSSDNESNKTDLDSKYSKYIIDGFTTNPECWEYLITAKSLPDYTIALVENKEIDSQLAKYYFNIENSVKNYVEKFSLAQDPLITQKMISGEVPDKINSSLKIAHDNEQVVRDQTEDETTQMNTIFDETAFTTALSESIDKFKEEWDVLKTRLDEFYKGYIEVELETKSDVEIIDEVLLKLRKCYFAPCEPCYENESRDSISDTFTKDVMTNKPSFVSETNIYCPVTYYDYGVLWEGKKDFSLRLNNQIYRFCNEEFSVLFQKDPGRYQVLKTPYKKLPPLRICVIGCIGLGKTTLSKYIAKELGLIHIDFVEILNEELVPKHFKKVGRKYENSFTDNPIDDEGAVEYQMDEENMNASLVNVLYNETEIRSIIYNYLEKGISIPSTLMHKILKKLWFEEPFVKTGFVLDGYPKTPNDVNDMLTFLCIPDLIIELEGTSVNTIDRLSPEMINTWKLQLNEAKANARVKLEIEKKEWMNFITKNVVGKLILEDLLDNVPHVDNVLAPTMKPLSTSSMESVIIDAHPSGSFNVDANLFTIYNQIVEEFPEPEDQNIWEKSDEAREKIDSRLESVFETESENIQALKDLLSEQNIKLETVDATKSFEKVMRTALSKLNDLRNRNISFLEETYVIDLDVAEILLGAGFYFQSKFHRMCPVQIYDSPHIILNPYKLSKKKGTLYPVIHRSYIYFVSSIDNLIKFRNNPIKYADSNTIIEYRHHPLKIAIIGPPKSGKSMLAEKISKQYGLLCISRGKAIRDVLNNLSWTKLASKMNSVLIRGEILNYDLLMSAVQTEAIDHRIVTHGFVLDGFPETPSEGIELCKNKLYPNIIFDISSTKAKIIENCRCENYLDIIKQKPHFPEILIEKRYSIWKENCNKIRDWIDEDYQNIYVLDGNSTRWKCLQDALKIIANFSKEMHYVLSAGKLSAVPVEVLCISNDDFRQNMSNYKNICPICFHQNIFRNGGPSVNKKGVVLYDNTFFWVCSEHMKMAIDRPHIYLCNKKVYIPEIPAVIKTIDPILIYENGICIVTYAENLPAQKVKKGSEKIAVNFEGKIYLFCSEICLEKFLRKPYLYKDVVVFKETKLFPKITIDKLPDLGYLEQTISTILTEACCHVNVIRPKYPGLDIQTSGLIYVALYLKIHNSKINKDYLTSYKKSMRRYEARCKLLLDIGLKLRSMTNPFAQYLECCSVKRIDSGTVEKPSSVSSSINS</sequence>
<evidence type="ECO:0000256" key="2">
    <source>
        <dbReference type="ARBA" id="ARBA00022741"/>
    </source>
</evidence>
<evidence type="ECO:0000256" key="1">
    <source>
        <dbReference type="ARBA" id="ARBA00022679"/>
    </source>
</evidence>
<feature type="domain" description="Aminoacyl-transfer RNA synthetases class-II family profile" evidence="5">
    <location>
        <begin position="216"/>
        <end position="432"/>
    </location>
</feature>
<dbReference type="RefSeq" id="XP_028030448.1">
    <property type="nucleotide sequence ID" value="XM_028174647.1"/>
</dbReference>
<keyword evidence="6" id="KW-1185">Reference proteome</keyword>
<feature type="coiled-coil region" evidence="4">
    <location>
        <begin position="233"/>
        <end position="260"/>
    </location>
</feature>
<proteinExistence type="predicted"/>